<name>A0ABZ0IGF2_9GAMM</name>
<dbReference type="EC" id="1.-.-.-" evidence="1"/>
<proteinExistence type="predicted"/>
<dbReference type="EMBL" id="CP136865">
    <property type="protein sequence ID" value="WOJ98165.1"/>
    <property type="molecule type" value="Genomic_DNA"/>
</dbReference>
<reference evidence="1 2" key="1">
    <citation type="submission" date="2023-10" db="EMBL/GenBank/DDBJ databases">
        <title>Two novel species belonging to the OM43/NOR5 clade.</title>
        <authorList>
            <person name="Park M."/>
        </authorList>
    </citation>
    <scope>NUCLEOTIDE SEQUENCE [LARGE SCALE GENOMIC DNA]</scope>
    <source>
        <strain evidence="1 2">IMCC45268</strain>
    </source>
</reference>
<keyword evidence="2" id="KW-1185">Reference proteome</keyword>
<accession>A0ABZ0IGF2</accession>
<evidence type="ECO:0000313" key="2">
    <source>
        <dbReference type="Proteomes" id="UP001626549"/>
    </source>
</evidence>
<protein>
    <submittedName>
        <fullName evidence="1">Gluconate 2-dehydrogenase subunit 3 family protein</fullName>
        <ecNumber evidence="1">1.-.-.-</ecNumber>
    </submittedName>
</protein>
<dbReference type="GO" id="GO:0016491">
    <property type="term" value="F:oxidoreductase activity"/>
    <property type="evidence" value="ECO:0007669"/>
    <property type="project" value="UniProtKB-KW"/>
</dbReference>
<dbReference type="RefSeq" id="WP_407329392.1">
    <property type="nucleotide sequence ID" value="NZ_CP136865.1"/>
</dbReference>
<sequence>MNRRDFLHCAAVLVSGASGFSSVALSQEQRDFIASRQDYVKSPVSLFSEEQREMCAIICEHIIPATDTPGAIDANVPSFVELMVSDWYTNSERSVFLAGLSSVEQRSQQHHQQSFAVLDGEDQIQILKELEASAADSVWYAPGRRSSETMNDVPFICQIKELTTFGFFTSKLGATGVLRYNPMPMRFDGAIPLEEDDSSWAFQIVG</sequence>
<dbReference type="Proteomes" id="UP001626549">
    <property type="component" value="Chromosome"/>
</dbReference>
<dbReference type="InterPro" id="IPR027056">
    <property type="entry name" value="Gluconate_2DH_su3"/>
</dbReference>
<gene>
    <name evidence="1" type="ORF">R0137_06235</name>
</gene>
<evidence type="ECO:0000313" key="1">
    <source>
        <dbReference type="EMBL" id="WOJ98165.1"/>
    </source>
</evidence>
<organism evidence="1 2">
    <name type="scientific">Congregibacter brevis</name>
    <dbReference type="NCBI Taxonomy" id="3081201"/>
    <lineage>
        <taxon>Bacteria</taxon>
        <taxon>Pseudomonadati</taxon>
        <taxon>Pseudomonadota</taxon>
        <taxon>Gammaproteobacteria</taxon>
        <taxon>Cellvibrionales</taxon>
        <taxon>Halieaceae</taxon>
        <taxon>Congregibacter</taxon>
    </lineage>
</organism>
<dbReference type="Pfam" id="PF13618">
    <property type="entry name" value="Gluconate_2-dh3"/>
    <property type="match status" value="1"/>
</dbReference>
<keyword evidence="1" id="KW-0560">Oxidoreductase</keyword>